<accession>A0ABU0PZL9</accession>
<protein>
    <submittedName>
        <fullName evidence="2">Uncharacterized protein</fullName>
    </submittedName>
</protein>
<gene>
    <name evidence="2" type="ORF">QFZ56_002802</name>
</gene>
<proteinExistence type="predicted"/>
<sequence>MIRRAYGACDSPAGRGSSRGDRLHSPAQFTYLDAPVPFGRPVRIPAPFDFELDPSGFGVPAEQSAEDEQR</sequence>
<dbReference type="Proteomes" id="UP001243364">
    <property type="component" value="Unassembled WGS sequence"/>
</dbReference>
<dbReference type="RefSeq" id="WP_307042896.1">
    <property type="nucleotide sequence ID" value="NZ_JAUSYA010000001.1"/>
</dbReference>
<reference evidence="2 3" key="1">
    <citation type="submission" date="2023-07" db="EMBL/GenBank/DDBJ databases">
        <title>Comparative genomics of wheat-associated soil bacteria to identify genetic determinants of phenazine resistance.</title>
        <authorList>
            <person name="Mouncey N."/>
        </authorList>
    </citation>
    <scope>NUCLEOTIDE SEQUENCE [LARGE SCALE GENOMIC DNA]</scope>
    <source>
        <strain evidence="2 3">W4I19-2</strain>
    </source>
</reference>
<name>A0ABU0PZL9_STRAH</name>
<comment type="caution">
    <text evidence="2">The sequence shown here is derived from an EMBL/GenBank/DDBJ whole genome shotgun (WGS) entry which is preliminary data.</text>
</comment>
<organism evidence="2 3">
    <name type="scientific">Streptomyces achromogenes</name>
    <dbReference type="NCBI Taxonomy" id="67255"/>
    <lineage>
        <taxon>Bacteria</taxon>
        <taxon>Bacillati</taxon>
        <taxon>Actinomycetota</taxon>
        <taxon>Actinomycetes</taxon>
        <taxon>Kitasatosporales</taxon>
        <taxon>Streptomycetaceae</taxon>
        <taxon>Streptomyces</taxon>
    </lineage>
</organism>
<feature type="region of interest" description="Disordered" evidence="1">
    <location>
        <begin position="1"/>
        <end position="26"/>
    </location>
</feature>
<evidence type="ECO:0000256" key="1">
    <source>
        <dbReference type="SAM" id="MobiDB-lite"/>
    </source>
</evidence>
<dbReference type="EMBL" id="JAUSYA010000001">
    <property type="protein sequence ID" value="MDQ0683839.1"/>
    <property type="molecule type" value="Genomic_DNA"/>
</dbReference>
<evidence type="ECO:0000313" key="2">
    <source>
        <dbReference type="EMBL" id="MDQ0683839.1"/>
    </source>
</evidence>
<keyword evidence="3" id="KW-1185">Reference proteome</keyword>
<evidence type="ECO:0000313" key="3">
    <source>
        <dbReference type="Proteomes" id="UP001243364"/>
    </source>
</evidence>